<dbReference type="Pfam" id="PF02210">
    <property type="entry name" value="Laminin_G_2"/>
    <property type="match status" value="1"/>
</dbReference>
<evidence type="ECO:0000313" key="11">
    <source>
        <dbReference type="Proteomes" id="UP001381693"/>
    </source>
</evidence>
<dbReference type="PROSITE" id="PS50025">
    <property type="entry name" value="LAM_G_DOMAIN"/>
    <property type="match status" value="1"/>
</dbReference>
<feature type="domain" description="EGF-like" evidence="9">
    <location>
        <begin position="154"/>
        <end position="189"/>
    </location>
</feature>
<dbReference type="InterPro" id="IPR013320">
    <property type="entry name" value="ConA-like_dom_sf"/>
</dbReference>
<dbReference type="PANTHER" id="PTHR15036:SF85">
    <property type="entry name" value="SP2353, ISOFORM A"/>
    <property type="match status" value="1"/>
</dbReference>
<keyword evidence="4 6" id="KW-1015">Disulfide bond</keyword>
<keyword evidence="7" id="KW-0812">Transmembrane</keyword>
<feature type="domain" description="Laminin G" evidence="8">
    <location>
        <begin position="192"/>
        <end position="370"/>
    </location>
</feature>
<dbReference type="PROSITE" id="PS01186">
    <property type="entry name" value="EGF_2"/>
    <property type="match status" value="2"/>
</dbReference>
<dbReference type="SMART" id="SM00179">
    <property type="entry name" value="EGF_CA"/>
    <property type="match status" value="2"/>
</dbReference>
<dbReference type="GO" id="GO:0005509">
    <property type="term" value="F:calcium ion binding"/>
    <property type="evidence" value="ECO:0007669"/>
    <property type="project" value="InterPro"/>
</dbReference>
<dbReference type="AlphaFoldDB" id="A0AAN8WA52"/>
<keyword evidence="3" id="KW-0677">Repeat</keyword>
<evidence type="ECO:0000259" key="8">
    <source>
        <dbReference type="PROSITE" id="PS50025"/>
    </source>
</evidence>
<dbReference type="PROSITE" id="PS01187">
    <property type="entry name" value="EGF_CA"/>
    <property type="match status" value="1"/>
</dbReference>
<proteinExistence type="predicted"/>
<dbReference type="InterPro" id="IPR000742">
    <property type="entry name" value="EGF"/>
</dbReference>
<gene>
    <name evidence="10" type="primary">hmr-1_9</name>
    <name evidence="10" type="ORF">SK128_021361</name>
</gene>
<organism evidence="10 11">
    <name type="scientific">Halocaridina rubra</name>
    <name type="common">Hawaiian red shrimp</name>
    <dbReference type="NCBI Taxonomy" id="373956"/>
    <lineage>
        <taxon>Eukaryota</taxon>
        <taxon>Metazoa</taxon>
        <taxon>Ecdysozoa</taxon>
        <taxon>Arthropoda</taxon>
        <taxon>Crustacea</taxon>
        <taxon>Multicrustacea</taxon>
        <taxon>Malacostraca</taxon>
        <taxon>Eumalacostraca</taxon>
        <taxon>Eucarida</taxon>
        <taxon>Decapoda</taxon>
        <taxon>Pleocyemata</taxon>
        <taxon>Caridea</taxon>
        <taxon>Atyoidea</taxon>
        <taxon>Atyidae</taxon>
        <taxon>Halocaridina</taxon>
    </lineage>
</organism>
<dbReference type="Pfam" id="PF00008">
    <property type="entry name" value="EGF"/>
    <property type="match status" value="1"/>
</dbReference>
<evidence type="ECO:0000313" key="10">
    <source>
        <dbReference type="EMBL" id="KAK7019702.1"/>
    </source>
</evidence>
<evidence type="ECO:0000256" key="7">
    <source>
        <dbReference type="SAM" id="Phobius"/>
    </source>
</evidence>
<evidence type="ECO:0000256" key="2">
    <source>
        <dbReference type="ARBA" id="ARBA00022729"/>
    </source>
</evidence>
<dbReference type="PROSITE" id="PS00010">
    <property type="entry name" value="ASX_HYDROXYL"/>
    <property type="match status" value="1"/>
</dbReference>
<dbReference type="InterPro" id="IPR001881">
    <property type="entry name" value="EGF-like_Ca-bd_dom"/>
</dbReference>
<keyword evidence="2" id="KW-0732">Signal</keyword>
<dbReference type="SMART" id="SM00181">
    <property type="entry name" value="EGF"/>
    <property type="match status" value="3"/>
</dbReference>
<evidence type="ECO:0000256" key="1">
    <source>
        <dbReference type="ARBA" id="ARBA00022536"/>
    </source>
</evidence>
<feature type="domain" description="EGF-like" evidence="9">
    <location>
        <begin position="413"/>
        <end position="449"/>
    </location>
</feature>
<protein>
    <submittedName>
        <fullName evidence="10">Cadherin</fullName>
    </submittedName>
</protein>
<dbReference type="PANTHER" id="PTHR15036">
    <property type="entry name" value="PIKACHURIN-LIKE PROTEIN"/>
    <property type="match status" value="1"/>
</dbReference>
<dbReference type="CDD" id="cd00054">
    <property type="entry name" value="EGF_CA"/>
    <property type="match status" value="1"/>
</dbReference>
<dbReference type="Gene3D" id="2.60.120.200">
    <property type="match status" value="2"/>
</dbReference>
<keyword evidence="1 6" id="KW-0245">EGF-like domain</keyword>
<dbReference type="SMART" id="SM00282">
    <property type="entry name" value="LamG"/>
    <property type="match status" value="1"/>
</dbReference>
<dbReference type="PROSITE" id="PS50026">
    <property type="entry name" value="EGF_3"/>
    <property type="match status" value="2"/>
</dbReference>
<dbReference type="FunFam" id="2.10.25.10:FF:000434">
    <property type="entry name" value="Predicted protein"/>
    <property type="match status" value="1"/>
</dbReference>
<keyword evidence="5" id="KW-0325">Glycoprotein</keyword>
<dbReference type="InterPro" id="IPR018097">
    <property type="entry name" value="EGF_Ca-bd_CS"/>
</dbReference>
<dbReference type="Proteomes" id="UP001381693">
    <property type="component" value="Unassembled WGS sequence"/>
</dbReference>
<feature type="transmembrane region" description="Helical" evidence="7">
    <location>
        <begin position="460"/>
        <end position="484"/>
    </location>
</feature>
<comment type="caution">
    <text evidence="10">The sequence shown here is derived from an EMBL/GenBank/DDBJ whole genome shotgun (WGS) entry which is preliminary data.</text>
</comment>
<dbReference type="GO" id="GO:0048513">
    <property type="term" value="P:animal organ development"/>
    <property type="evidence" value="ECO:0007669"/>
    <property type="project" value="UniProtKB-ARBA"/>
</dbReference>
<feature type="disulfide bond" evidence="6">
    <location>
        <begin position="179"/>
        <end position="188"/>
    </location>
</feature>
<dbReference type="EMBL" id="JAXCGZ010022983">
    <property type="protein sequence ID" value="KAK7019702.1"/>
    <property type="molecule type" value="Genomic_DNA"/>
</dbReference>
<keyword evidence="7" id="KW-0472">Membrane</keyword>
<evidence type="ECO:0000256" key="3">
    <source>
        <dbReference type="ARBA" id="ARBA00022737"/>
    </source>
</evidence>
<evidence type="ECO:0000256" key="4">
    <source>
        <dbReference type="ARBA" id="ARBA00023157"/>
    </source>
</evidence>
<dbReference type="CDD" id="cd00110">
    <property type="entry name" value="LamG"/>
    <property type="match status" value="1"/>
</dbReference>
<dbReference type="InterPro" id="IPR050372">
    <property type="entry name" value="Neurexin-related_CASP"/>
</dbReference>
<dbReference type="SUPFAM" id="SSF57196">
    <property type="entry name" value="EGF/Laminin"/>
    <property type="match status" value="2"/>
</dbReference>
<evidence type="ECO:0000256" key="6">
    <source>
        <dbReference type="PROSITE-ProRule" id="PRU00076"/>
    </source>
</evidence>
<dbReference type="InterPro" id="IPR000152">
    <property type="entry name" value="EGF-type_Asp/Asn_hydroxyl_site"/>
</dbReference>
<keyword evidence="7" id="KW-1133">Transmembrane helix</keyword>
<evidence type="ECO:0000256" key="5">
    <source>
        <dbReference type="ARBA" id="ARBA00023180"/>
    </source>
</evidence>
<dbReference type="Gene3D" id="2.10.25.10">
    <property type="entry name" value="Laminin"/>
    <property type="match status" value="2"/>
</dbReference>
<dbReference type="PROSITE" id="PS00022">
    <property type="entry name" value="EGF_1"/>
    <property type="match status" value="2"/>
</dbReference>
<dbReference type="PRINTS" id="PR00010">
    <property type="entry name" value="EGFBLOOD"/>
</dbReference>
<comment type="caution">
    <text evidence="6">Lacks conserved residue(s) required for the propagation of feature annotation.</text>
</comment>
<accession>A0AAN8WA52</accession>
<reference evidence="10 11" key="1">
    <citation type="submission" date="2023-11" db="EMBL/GenBank/DDBJ databases">
        <title>Halocaridina rubra genome assembly.</title>
        <authorList>
            <person name="Smith C."/>
        </authorList>
    </citation>
    <scope>NUCLEOTIDE SEQUENCE [LARGE SCALE GENOMIC DNA]</scope>
    <source>
        <strain evidence="10">EP-1</strain>
        <tissue evidence="10">Whole</tissue>
    </source>
</reference>
<name>A0AAN8WA52_HALRR</name>
<evidence type="ECO:0000259" key="9">
    <source>
        <dbReference type="PROSITE" id="PS50026"/>
    </source>
</evidence>
<feature type="disulfide bond" evidence="6">
    <location>
        <begin position="439"/>
        <end position="448"/>
    </location>
</feature>
<dbReference type="SUPFAM" id="SSF49899">
    <property type="entry name" value="Concanavalin A-like lectins/glucanases"/>
    <property type="match status" value="2"/>
</dbReference>
<dbReference type="GO" id="GO:0016020">
    <property type="term" value="C:membrane"/>
    <property type="evidence" value="ECO:0007669"/>
    <property type="project" value="UniProtKB-SubCell"/>
</dbReference>
<dbReference type="InterPro" id="IPR001791">
    <property type="entry name" value="Laminin_G"/>
</dbReference>
<sequence>MPFPDCSFRNEQQVSHILCQVLFDTEHNHVEAIPENVVMPQTVTLDVDHCRAIITEKAIKTRRDGYVDISECHAEGSLPLFNEFLNIVGPLQVGGLEQPIVFLDHHHDQNVHHGVAFQGCIRNLMMNGYFYDMADPILHKNSEVGCLLFEKACNSNSSSTGCGLQGVCSGSLSETYCKCKSGWTGTFCAEPTVPVYFDNSSYIKYSLLFKLIPYHANIQLRFRTWEQNGELLRISDRLERSYGVLEIKNCHLRFHYNLHTHISKEYDIWLSLVIINDGEWHTVMVERYGHTVFLVLDDGEGRRYNETHITSEYVTMDVDIQEGIYVGGRVDHPSCIDDIRIDGKPMPLPPTLLDTPWAKATMFHNVASQCTSQNQCLNMSCIAPLVCKNLWMRHDCSCPDGTELSKDHRVCIDEDECVSGPCKNGGICQNQQPSYSCQCPPGYNGTNCELIQEVNPTQHLTLLTSLIVCILILFVIALAILVYLRRKRLHLSEENAVKVTHNTNIRKDSKGSFEGEVTVLDLTAMSVPLSNTVNNGNISLSGVQAKQMKDVRSMCRGSSSQTASPPLLQLATLLHGILH</sequence>
<keyword evidence="11" id="KW-1185">Reference proteome</keyword>